<dbReference type="Pfam" id="PF00293">
    <property type="entry name" value="NUDIX"/>
    <property type="match status" value="1"/>
</dbReference>
<keyword evidence="2" id="KW-0378">Hydrolase</keyword>
<evidence type="ECO:0000259" key="1">
    <source>
        <dbReference type="PROSITE" id="PS51462"/>
    </source>
</evidence>
<organism evidence="2 3">
    <name type="scientific">Actinomadura craniellae</name>
    <dbReference type="NCBI Taxonomy" id="2231787"/>
    <lineage>
        <taxon>Bacteria</taxon>
        <taxon>Bacillati</taxon>
        <taxon>Actinomycetota</taxon>
        <taxon>Actinomycetes</taxon>
        <taxon>Streptosporangiales</taxon>
        <taxon>Thermomonosporaceae</taxon>
        <taxon>Actinomadura</taxon>
    </lineage>
</organism>
<dbReference type="InterPro" id="IPR015797">
    <property type="entry name" value="NUDIX_hydrolase-like_dom_sf"/>
</dbReference>
<dbReference type="SUPFAM" id="SSF55811">
    <property type="entry name" value="Nudix"/>
    <property type="match status" value="1"/>
</dbReference>
<dbReference type="InterPro" id="IPR000086">
    <property type="entry name" value="NUDIX_hydrolase_dom"/>
</dbReference>
<dbReference type="OrthoDB" id="3673675at2"/>
<dbReference type="AlphaFoldDB" id="A0A365HDJ8"/>
<evidence type="ECO:0000313" key="3">
    <source>
        <dbReference type="Proteomes" id="UP000251891"/>
    </source>
</evidence>
<sequence length="189" mass="20376">MRTGCGPRSPAGVCDHASVGVLVRSGTGRWLMFDRATFPAGVAPAAGHVDDHGGPEQAARDEVAEELGLTVADLRRVAGGWRPNRCRRAVAEGRTPGHHWTVYRATVTGDLAPSRRETRNARWLTDAQLQELTDRTAAHARGRLDAAEFAATPGIEPVWVWWLHVLGMVTVAGDDLARIQALAERPPPG</sequence>
<reference evidence="2 3" key="1">
    <citation type="submission" date="2018-06" db="EMBL/GenBank/DDBJ databases">
        <title>Actinomadura craniellae sp. nov. isolated from marine sponge Craniella sp.</title>
        <authorList>
            <person name="Li L."/>
            <person name="Xu Q.H."/>
            <person name="Lin H.W."/>
            <person name="Lu Y.H."/>
        </authorList>
    </citation>
    <scope>NUCLEOTIDE SEQUENCE [LARGE SCALE GENOMIC DNA]</scope>
    <source>
        <strain evidence="2 3">LHW63021</strain>
    </source>
</reference>
<protein>
    <submittedName>
        <fullName evidence="2">NUDIX hydrolase</fullName>
    </submittedName>
</protein>
<feature type="domain" description="Nudix hydrolase" evidence="1">
    <location>
        <begin position="14"/>
        <end position="151"/>
    </location>
</feature>
<name>A0A365HDJ8_9ACTN</name>
<evidence type="ECO:0000313" key="2">
    <source>
        <dbReference type="EMBL" id="RAY16333.1"/>
    </source>
</evidence>
<keyword evidence="3" id="KW-1185">Reference proteome</keyword>
<comment type="caution">
    <text evidence="2">The sequence shown here is derived from an EMBL/GenBank/DDBJ whole genome shotgun (WGS) entry which is preliminary data.</text>
</comment>
<dbReference type="Gene3D" id="3.90.79.10">
    <property type="entry name" value="Nucleoside Triphosphate Pyrophosphohydrolase"/>
    <property type="match status" value="1"/>
</dbReference>
<dbReference type="RefSeq" id="WP_111863672.1">
    <property type="nucleotide sequence ID" value="NZ_QLYX01000002.1"/>
</dbReference>
<accession>A0A365HDJ8</accession>
<dbReference type="PROSITE" id="PS51462">
    <property type="entry name" value="NUDIX"/>
    <property type="match status" value="1"/>
</dbReference>
<dbReference type="Proteomes" id="UP000251891">
    <property type="component" value="Unassembled WGS sequence"/>
</dbReference>
<dbReference type="CDD" id="cd02883">
    <property type="entry name" value="NUDIX_Hydrolase"/>
    <property type="match status" value="1"/>
</dbReference>
<gene>
    <name evidence="2" type="ORF">DPM19_05470</name>
</gene>
<dbReference type="GO" id="GO:0016787">
    <property type="term" value="F:hydrolase activity"/>
    <property type="evidence" value="ECO:0007669"/>
    <property type="project" value="UniProtKB-KW"/>
</dbReference>
<proteinExistence type="predicted"/>
<dbReference type="EMBL" id="QLYX01000002">
    <property type="protein sequence ID" value="RAY16333.1"/>
    <property type="molecule type" value="Genomic_DNA"/>
</dbReference>